<evidence type="ECO:0000313" key="4">
    <source>
        <dbReference type="EMBL" id="CAG5135777.1"/>
    </source>
</evidence>
<dbReference type="GO" id="GO:0008270">
    <property type="term" value="F:zinc ion binding"/>
    <property type="evidence" value="ECO:0007669"/>
    <property type="project" value="UniProtKB-KW"/>
</dbReference>
<feature type="domain" description="CCHC-type" evidence="3">
    <location>
        <begin position="316"/>
        <end position="330"/>
    </location>
</feature>
<evidence type="ECO:0000313" key="5">
    <source>
        <dbReference type="Proteomes" id="UP000678393"/>
    </source>
</evidence>
<evidence type="ECO:0000256" key="2">
    <source>
        <dbReference type="SAM" id="MobiDB-lite"/>
    </source>
</evidence>
<keyword evidence="1" id="KW-0862">Zinc</keyword>
<feature type="non-terminal residue" evidence="4">
    <location>
        <position position="361"/>
    </location>
</feature>
<dbReference type="OrthoDB" id="8026949at2759"/>
<keyword evidence="5" id="KW-1185">Reference proteome</keyword>
<sequence>MAGVFGDLGLFSEFEKDREAQGSFIHYDEENVRSRIVFEDYAEDENKSEDEGRNEEIEEASASDVVVENRKVQNRDVEDSDSLPTKSPTEDREDIREQSALGAKKGASSSSNGGPVNKRQLPEDDAARTAWLSEQLYAEAGEEAKHSSCASTQQLIYERNKYRRYAKILDSTRYVPDEDSPSVQLIFNNNSFARKYRQQIEQFIKSLLWEELNSTSHETVPEITVKPGAPSCVDINSSLPPEKRGERMRQRHAIIGNSQFHKQFLIDFLGWPFPVSEPTRCNVNWEIPLYGQVFNEVYADPTNKAKKPNKKQKPACWNCGEENHAVNECKVARNPAMISANRREFLAQQQQKQGGFEPKFT</sequence>
<dbReference type="PANTHER" id="PTHR13316">
    <property type="entry name" value="ZINC FINGER, CCHC DOMAIN CONTAINING 8"/>
    <property type="match status" value="1"/>
</dbReference>
<dbReference type="EMBL" id="CAJHNH020008455">
    <property type="protein sequence ID" value="CAG5135777.1"/>
    <property type="molecule type" value="Genomic_DNA"/>
</dbReference>
<dbReference type="GO" id="GO:0003723">
    <property type="term" value="F:RNA binding"/>
    <property type="evidence" value="ECO:0007669"/>
    <property type="project" value="TreeGrafter"/>
</dbReference>
<evidence type="ECO:0000259" key="3">
    <source>
        <dbReference type="PROSITE" id="PS50158"/>
    </source>
</evidence>
<dbReference type="PROSITE" id="PS50158">
    <property type="entry name" value="ZF_CCHC"/>
    <property type="match status" value="1"/>
</dbReference>
<organism evidence="4 5">
    <name type="scientific">Candidula unifasciata</name>
    <dbReference type="NCBI Taxonomy" id="100452"/>
    <lineage>
        <taxon>Eukaryota</taxon>
        <taxon>Metazoa</taxon>
        <taxon>Spiralia</taxon>
        <taxon>Lophotrochozoa</taxon>
        <taxon>Mollusca</taxon>
        <taxon>Gastropoda</taxon>
        <taxon>Heterobranchia</taxon>
        <taxon>Euthyneura</taxon>
        <taxon>Panpulmonata</taxon>
        <taxon>Eupulmonata</taxon>
        <taxon>Stylommatophora</taxon>
        <taxon>Helicina</taxon>
        <taxon>Helicoidea</taxon>
        <taxon>Geomitridae</taxon>
        <taxon>Candidula</taxon>
    </lineage>
</organism>
<dbReference type="GO" id="GO:0071013">
    <property type="term" value="C:catalytic step 2 spliceosome"/>
    <property type="evidence" value="ECO:0007669"/>
    <property type="project" value="TreeGrafter"/>
</dbReference>
<accession>A0A8S4A201</accession>
<keyword evidence="1" id="KW-0479">Metal-binding</keyword>
<evidence type="ECO:0000256" key="1">
    <source>
        <dbReference type="PROSITE-ProRule" id="PRU00047"/>
    </source>
</evidence>
<protein>
    <recommendedName>
        <fullName evidence="3">CCHC-type domain-containing protein</fullName>
    </recommendedName>
</protein>
<dbReference type="AlphaFoldDB" id="A0A8S4A201"/>
<dbReference type="Proteomes" id="UP000678393">
    <property type="component" value="Unassembled WGS sequence"/>
</dbReference>
<gene>
    <name evidence="4" type="ORF">CUNI_LOCUS21335</name>
</gene>
<proteinExistence type="predicted"/>
<feature type="compositionally biased region" description="Basic and acidic residues" evidence="2">
    <location>
        <begin position="88"/>
        <end position="97"/>
    </location>
</feature>
<feature type="compositionally biased region" description="Low complexity" evidence="2">
    <location>
        <begin position="99"/>
        <end position="114"/>
    </location>
</feature>
<comment type="caution">
    <text evidence="4">The sequence shown here is derived from an EMBL/GenBank/DDBJ whole genome shotgun (WGS) entry which is preliminary data.</text>
</comment>
<dbReference type="PANTHER" id="PTHR13316:SF0">
    <property type="entry name" value="ZINC FINGER CCHC DOMAIN-CONTAINING PROTEIN 8"/>
    <property type="match status" value="1"/>
</dbReference>
<reference evidence="4" key="1">
    <citation type="submission" date="2021-04" db="EMBL/GenBank/DDBJ databases">
        <authorList>
            <consortium name="Molecular Ecology Group"/>
        </authorList>
    </citation>
    <scope>NUCLEOTIDE SEQUENCE</scope>
</reference>
<name>A0A8S4A201_9EUPU</name>
<dbReference type="InterPro" id="IPR001878">
    <property type="entry name" value="Znf_CCHC"/>
</dbReference>
<keyword evidence="1" id="KW-0863">Zinc-finger</keyword>
<dbReference type="InterPro" id="IPR052115">
    <property type="entry name" value="NEXT_complex_subunit_ZCCHC8"/>
</dbReference>
<feature type="compositionally biased region" description="Basic and acidic residues" evidence="2">
    <location>
        <begin position="67"/>
        <end position="77"/>
    </location>
</feature>
<feature type="region of interest" description="Disordered" evidence="2">
    <location>
        <begin position="38"/>
        <end position="123"/>
    </location>
</feature>